<dbReference type="GO" id="GO:0005737">
    <property type="term" value="C:cytoplasm"/>
    <property type="evidence" value="ECO:0007669"/>
    <property type="project" value="UniProtKB-SubCell"/>
</dbReference>
<dbReference type="InterPro" id="IPR029071">
    <property type="entry name" value="Ubiquitin-like_domsf"/>
</dbReference>
<dbReference type="Gene3D" id="1.10.8.10">
    <property type="entry name" value="DNA helicase RuvA subunit, C-terminal domain"/>
    <property type="match status" value="1"/>
</dbReference>
<accession>U4KUP2</accession>
<evidence type="ECO:0000256" key="2">
    <source>
        <dbReference type="ARBA" id="ARBA00022490"/>
    </source>
</evidence>
<dbReference type="SUPFAM" id="SSF54236">
    <property type="entry name" value="Ubiquitin-like"/>
    <property type="match status" value="1"/>
</dbReference>
<dbReference type="GO" id="GO:0005634">
    <property type="term" value="C:nucleus"/>
    <property type="evidence" value="ECO:0007669"/>
    <property type="project" value="TreeGrafter"/>
</dbReference>
<dbReference type="GO" id="GO:1903094">
    <property type="term" value="P:negative regulation of protein K48-linked deubiquitination"/>
    <property type="evidence" value="ECO:0007669"/>
    <property type="project" value="TreeGrafter"/>
</dbReference>
<dbReference type="InterPro" id="IPR001012">
    <property type="entry name" value="UBX_dom"/>
</dbReference>
<dbReference type="OMA" id="AQHFPRK"/>
<comment type="subcellular location">
    <subcellularLocation>
        <location evidence="1">Cytoplasm</location>
    </subcellularLocation>
</comment>
<feature type="domain" description="UBX" evidence="5">
    <location>
        <begin position="249"/>
        <end position="327"/>
    </location>
</feature>
<gene>
    <name evidence="6" type="ORF">PCON_02428</name>
</gene>
<name>U4KUP2_PYROM</name>
<protein>
    <submittedName>
        <fullName evidence="6">Similar to UBX domain-containing protein 4 acc. no. P34631</fullName>
    </submittedName>
</protein>
<feature type="compositionally biased region" description="Low complexity" evidence="4">
    <location>
        <begin position="232"/>
        <end position="249"/>
    </location>
</feature>
<sequence length="328" mass="35424">MVQSDHDLLIEMGFDAERVKLAVAKTKGLQDAIEWLDKNSNTPIDELKGGASTSSSSAAPTGDDGELNADGDMAEVAGTAASLKCTDCGALFSSPERAQFHAARTEHSNFEESTEVIKPLTEEEKKAKLAELREKLAAKRAAQATADIASNKENERIRRKRTQEGEKMKEELMKKKQIDEAIKLRREKEEDIAAKARIMAKIKETEDARAREREAAKAKRLGLPVPAESGSAAHAAAAPVAPAQPPKAANHAEARLQLRLPTGGAPLIKSFPAETTLFEVAAAMEQEKGFAPKSFTMTFPRKVFQQGIDFGMTLKEAGMTPSCALIVG</sequence>
<dbReference type="EMBL" id="HF935205">
    <property type="protein sequence ID" value="CCX04471.1"/>
    <property type="molecule type" value="Genomic_DNA"/>
</dbReference>
<organism evidence="6 7">
    <name type="scientific">Pyronema omphalodes (strain CBS 100304)</name>
    <name type="common">Pyronema confluens</name>
    <dbReference type="NCBI Taxonomy" id="1076935"/>
    <lineage>
        <taxon>Eukaryota</taxon>
        <taxon>Fungi</taxon>
        <taxon>Dikarya</taxon>
        <taxon>Ascomycota</taxon>
        <taxon>Pezizomycotina</taxon>
        <taxon>Pezizomycetes</taxon>
        <taxon>Pezizales</taxon>
        <taxon>Pyronemataceae</taxon>
        <taxon>Pyronema</taxon>
    </lineage>
</organism>
<dbReference type="GO" id="GO:0032435">
    <property type="term" value="P:negative regulation of proteasomal ubiquitin-dependent protein catabolic process"/>
    <property type="evidence" value="ECO:0007669"/>
    <property type="project" value="TreeGrafter"/>
</dbReference>
<dbReference type="AlphaFoldDB" id="U4KUP2"/>
<dbReference type="GO" id="GO:0036435">
    <property type="term" value="F:K48-linked polyubiquitin modification-dependent protein binding"/>
    <property type="evidence" value="ECO:0007669"/>
    <property type="project" value="TreeGrafter"/>
</dbReference>
<evidence type="ECO:0000313" key="6">
    <source>
        <dbReference type="EMBL" id="CCX04471.1"/>
    </source>
</evidence>
<dbReference type="eggNOG" id="KOG2689">
    <property type="taxonomic scope" value="Eukaryota"/>
</dbReference>
<dbReference type="STRING" id="1076935.U4KUP2"/>
<keyword evidence="2" id="KW-0963">Cytoplasm</keyword>
<dbReference type="GO" id="GO:0031397">
    <property type="term" value="P:negative regulation of protein ubiquitination"/>
    <property type="evidence" value="ECO:0007669"/>
    <property type="project" value="TreeGrafter"/>
</dbReference>
<dbReference type="InterPro" id="IPR057766">
    <property type="entry name" value="Znf-C2H2_OTU1-like_C"/>
</dbReference>
<dbReference type="Gene3D" id="3.10.20.90">
    <property type="entry name" value="Phosphatidylinositol 3-kinase Catalytic Subunit, Chain A, domain 1"/>
    <property type="match status" value="1"/>
</dbReference>
<dbReference type="Pfam" id="PF00789">
    <property type="entry name" value="UBX"/>
    <property type="match status" value="1"/>
</dbReference>
<dbReference type="PROSITE" id="PS00028">
    <property type="entry name" value="ZINC_FINGER_C2H2_1"/>
    <property type="match status" value="1"/>
</dbReference>
<feature type="region of interest" description="Disordered" evidence="4">
    <location>
        <begin position="40"/>
        <end position="70"/>
    </location>
</feature>
<dbReference type="SUPFAM" id="SSF46934">
    <property type="entry name" value="UBA-like"/>
    <property type="match status" value="1"/>
</dbReference>
<proteinExistence type="predicted"/>
<evidence type="ECO:0000256" key="4">
    <source>
        <dbReference type="SAM" id="MobiDB-lite"/>
    </source>
</evidence>
<evidence type="ECO:0000259" key="5">
    <source>
        <dbReference type="PROSITE" id="PS50033"/>
    </source>
</evidence>
<dbReference type="Pfam" id="PF24560">
    <property type="entry name" value="zf-C2H2_OTU1_C"/>
    <property type="match status" value="1"/>
</dbReference>
<dbReference type="PANTHER" id="PTHR46340">
    <property type="entry name" value="UBX DOMAIN-CONTAINING PROTEIN 1"/>
    <property type="match status" value="1"/>
</dbReference>
<evidence type="ECO:0000256" key="3">
    <source>
        <dbReference type="ARBA" id="ARBA00023054"/>
    </source>
</evidence>
<dbReference type="PROSITE" id="PS50033">
    <property type="entry name" value="UBX"/>
    <property type="match status" value="1"/>
</dbReference>
<evidence type="ECO:0000313" key="7">
    <source>
        <dbReference type="Proteomes" id="UP000018144"/>
    </source>
</evidence>
<dbReference type="PANTHER" id="PTHR46340:SF1">
    <property type="entry name" value="UBX DOMAIN-CONTAINING PROTEIN 1"/>
    <property type="match status" value="1"/>
</dbReference>
<keyword evidence="7" id="KW-1185">Reference proteome</keyword>
<dbReference type="InterPro" id="IPR013087">
    <property type="entry name" value="Znf_C2H2_type"/>
</dbReference>
<feature type="compositionally biased region" description="Low complexity" evidence="4">
    <location>
        <begin position="49"/>
        <end position="62"/>
    </location>
</feature>
<dbReference type="OrthoDB" id="10254930at2759"/>
<dbReference type="Proteomes" id="UP000018144">
    <property type="component" value="Unassembled WGS sequence"/>
</dbReference>
<feature type="region of interest" description="Disordered" evidence="4">
    <location>
        <begin position="227"/>
        <end position="251"/>
    </location>
</feature>
<evidence type="ECO:0000256" key="1">
    <source>
        <dbReference type="ARBA" id="ARBA00004496"/>
    </source>
</evidence>
<reference evidence="6 7" key="1">
    <citation type="journal article" date="2013" name="PLoS Genet.">
        <title>The genome and development-dependent transcriptomes of Pyronema confluens: a window into fungal evolution.</title>
        <authorList>
            <person name="Traeger S."/>
            <person name="Altegoer F."/>
            <person name="Freitag M."/>
            <person name="Gabaldon T."/>
            <person name="Kempken F."/>
            <person name="Kumar A."/>
            <person name="Marcet-Houben M."/>
            <person name="Poggeler S."/>
            <person name="Stajich J.E."/>
            <person name="Nowrousian M."/>
        </authorList>
    </citation>
    <scope>NUCLEOTIDE SEQUENCE [LARGE SCALE GENOMIC DNA]</scope>
    <source>
        <strain evidence="7">CBS 100304</strain>
        <tissue evidence="6">Vegetative mycelium</tissue>
    </source>
</reference>
<keyword evidence="3" id="KW-0175">Coiled coil</keyword>
<dbReference type="InterPro" id="IPR009060">
    <property type="entry name" value="UBA-like_sf"/>
</dbReference>